<comment type="caution">
    <text evidence="2">The sequence shown here is derived from an EMBL/GenBank/DDBJ whole genome shotgun (WGS) entry which is preliminary data.</text>
</comment>
<dbReference type="Proteomes" id="UP000027731">
    <property type="component" value="Unassembled WGS sequence"/>
</dbReference>
<dbReference type="InterPro" id="IPR036597">
    <property type="entry name" value="Fido-like_dom_sf"/>
</dbReference>
<reference evidence="3 5" key="2">
    <citation type="submission" date="2019-11" db="EMBL/GenBank/DDBJ databases">
        <title>Draft genome sequence of 12 host-associated Lactobacillus reuteri rodent strains.</title>
        <authorList>
            <person name="Zhang S."/>
            <person name="Ozcam M."/>
            <person name="Van Pijkeren J.P."/>
        </authorList>
    </citation>
    <scope>NUCLEOTIDE SEQUENCE [LARGE SCALE GENOMIC DNA]</scope>
    <source>
        <strain evidence="3 5">6799jm-1</strain>
    </source>
</reference>
<dbReference type="PANTHER" id="PTHR39426">
    <property type="entry name" value="HOMOLOGY TO DEATH-ON-CURING PROTEIN OF PHAGE P1"/>
    <property type="match status" value="1"/>
</dbReference>
<dbReference type="Gene3D" id="1.20.120.1870">
    <property type="entry name" value="Fic/DOC protein, Fido domain"/>
    <property type="match status" value="1"/>
</dbReference>
<sequence length="137" mass="15731">MEYLTEKEILAVNKQVIRKAGEGVYGLQYPEGLSLVVEQPQMVVFGAELYPTIWVKAAYVMQKITKKHIFSDGNKRTAYVATKLFLMKNDYHLKVTKDEGIALMLGITTQDDTEEIMLKVAKFLKEHSSRIKEQDHH</sequence>
<evidence type="ECO:0000313" key="4">
    <source>
        <dbReference type="Proteomes" id="UP000027731"/>
    </source>
</evidence>
<evidence type="ECO:0000313" key="3">
    <source>
        <dbReference type="EMBL" id="MRG74457.1"/>
    </source>
</evidence>
<name>A0A073JQJ6_LIMRT</name>
<organism evidence="2 4">
    <name type="scientific">Limosilactobacillus reuteri</name>
    <name type="common">Lactobacillus reuteri</name>
    <dbReference type="NCBI Taxonomy" id="1598"/>
    <lineage>
        <taxon>Bacteria</taxon>
        <taxon>Bacillati</taxon>
        <taxon>Bacillota</taxon>
        <taxon>Bacilli</taxon>
        <taxon>Lactobacillales</taxon>
        <taxon>Lactobacillaceae</taxon>
        <taxon>Limosilactobacillus</taxon>
    </lineage>
</organism>
<dbReference type="SUPFAM" id="SSF140931">
    <property type="entry name" value="Fic-like"/>
    <property type="match status" value="1"/>
</dbReference>
<dbReference type="EMBL" id="WJMV01000003">
    <property type="protein sequence ID" value="MRG74457.1"/>
    <property type="molecule type" value="Genomic_DNA"/>
</dbReference>
<dbReference type="RefSeq" id="WP_019253548.1">
    <property type="nucleotide sequence ID" value="NZ_JAJAOY010000010.1"/>
</dbReference>
<dbReference type="PROSITE" id="PS51459">
    <property type="entry name" value="FIDO"/>
    <property type="match status" value="1"/>
</dbReference>
<dbReference type="EMBL" id="JOSX01000010">
    <property type="protein sequence ID" value="KEK16138.1"/>
    <property type="molecule type" value="Genomic_DNA"/>
</dbReference>
<evidence type="ECO:0000259" key="1">
    <source>
        <dbReference type="PROSITE" id="PS51459"/>
    </source>
</evidence>
<dbReference type="NCBIfam" id="TIGR01550">
    <property type="entry name" value="DOC_P1"/>
    <property type="match status" value="1"/>
</dbReference>
<evidence type="ECO:0000313" key="5">
    <source>
        <dbReference type="Proteomes" id="UP000452188"/>
    </source>
</evidence>
<evidence type="ECO:0000313" key="2">
    <source>
        <dbReference type="EMBL" id="KEK16138.1"/>
    </source>
</evidence>
<reference evidence="2 4" key="1">
    <citation type="submission" date="2014-06" db="EMBL/GenBank/DDBJ databases">
        <title>Genetic determinant of reutericyclin biosynthesis of Lactobacillus reuteri.</title>
        <authorList>
            <person name="Lin X."/>
            <person name="Duar R."/>
            <person name="Walter J."/>
            <person name="Gaenzle M."/>
        </authorList>
    </citation>
    <scope>NUCLEOTIDE SEQUENCE [LARGE SCALE GENOMIC DNA]</scope>
    <source>
        <strain evidence="2 4">LTH2584</strain>
    </source>
</reference>
<proteinExistence type="predicted"/>
<dbReference type="Proteomes" id="UP000452188">
    <property type="component" value="Unassembled WGS sequence"/>
</dbReference>
<gene>
    <name evidence="3" type="ORF">GIX79_01510</name>
    <name evidence="2" type="ORF">LR3_08765</name>
</gene>
<protein>
    <submittedName>
        <fullName evidence="2">Phage killer protein</fullName>
    </submittedName>
    <submittedName>
        <fullName evidence="3">Type II toxin-antitoxin system death-on-curing family toxin</fullName>
    </submittedName>
</protein>
<dbReference type="AlphaFoldDB" id="A0A073JQJ6"/>
<dbReference type="Pfam" id="PF02661">
    <property type="entry name" value="Fic"/>
    <property type="match status" value="1"/>
</dbReference>
<dbReference type="InterPro" id="IPR006440">
    <property type="entry name" value="Doc"/>
</dbReference>
<dbReference type="PANTHER" id="PTHR39426:SF1">
    <property type="entry name" value="HOMOLOGY TO DEATH-ON-CURING PROTEIN OF PHAGE P1"/>
    <property type="match status" value="1"/>
</dbReference>
<feature type="domain" description="Fido" evidence="1">
    <location>
        <begin position="4"/>
        <end position="126"/>
    </location>
</feature>
<dbReference type="PATRIC" id="fig|1598.90.peg.552"/>
<dbReference type="GO" id="GO:0016301">
    <property type="term" value="F:kinase activity"/>
    <property type="evidence" value="ECO:0007669"/>
    <property type="project" value="InterPro"/>
</dbReference>
<dbReference type="InterPro" id="IPR053737">
    <property type="entry name" value="Type_II_TA_Toxin"/>
</dbReference>
<dbReference type="InterPro" id="IPR003812">
    <property type="entry name" value="Fido"/>
</dbReference>
<accession>A0A073JQJ6</accession>